<reference evidence="6" key="1">
    <citation type="submission" date="2022-01" db="EMBL/GenBank/DDBJ databases">
        <authorList>
            <person name="King R."/>
        </authorList>
    </citation>
    <scope>NUCLEOTIDE SEQUENCE</scope>
</reference>
<feature type="compositionally biased region" description="Basic and acidic residues" evidence="4">
    <location>
        <begin position="2445"/>
        <end position="2471"/>
    </location>
</feature>
<feature type="region of interest" description="Disordered" evidence="4">
    <location>
        <begin position="2246"/>
        <end position="2306"/>
    </location>
</feature>
<dbReference type="GO" id="GO:0009897">
    <property type="term" value="C:external side of plasma membrane"/>
    <property type="evidence" value="ECO:0007669"/>
    <property type="project" value="InterPro"/>
</dbReference>
<feature type="compositionally biased region" description="Basic and acidic residues" evidence="4">
    <location>
        <begin position="2288"/>
        <end position="2306"/>
    </location>
</feature>
<feature type="coiled-coil region" evidence="3">
    <location>
        <begin position="381"/>
        <end position="408"/>
    </location>
</feature>
<dbReference type="PROSITE" id="PS50102">
    <property type="entry name" value="RRM"/>
    <property type="match status" value="1"/>
</dbReference>
<dbReference type="Pfam" id="PF00076">
    <property type="entry name" value="RRM_1"/>
    <property type="match status" value="1"/>
</dbReference>
<feature type="region of interest" description="Disordered" evidence="4">
    <location>
        <begin position="2378"/>
        <end position="2622"/>
    </location>
</feature>
<dbReference type="Gene3D" id="3.30.70.330">
    <property type="match status" value="1"/>
</dbReference>
<dbReference type="GO" id="GO:0007624">
    <property type="term" value="P:ultradian rhythm"/>
    <property type="evidence" value="ECO:0007669"/>
    <property type="project" value="InterPro"/>
</dbReference>
<feature type="compositionally biased region" description="Basic and acidic residues" evidence="4">
    <location>
        <begin position="883"/>
        <end position="911"/>
    </location>
</feature>
<feature type="compositionally biased region" description="Basic and acidic residues" evidence="4">
    <location>
        <begin position="2501"/>
        <end position="2529"/>
    </location>
</feature>
<feature type="compositionally biased region" description="Basic and acidic residues" evidence="4">
    <location>
        <begin position="2378"/>
        <end position="2399"/>
    </location>
</feature>
<dbReference type="Proteomes" id="UP001153737">
    <property type="component" value="Chromosome 8"/>
</dbReference>
<feature type="compositionally biased region" description="Polar residues" evidence="4">
    <location>
        <begin position="44"/>
        <end position="53"/>
    </location>
</feature>
<feature type="compositionally biased region" description="Basic and acidic residues" evidence="4">
    <location>
        <begin position="2246"/>
        <end position="2257"/>
    </location>
</feature>
<dbReference type="PANTHER" id="PTHR16001:SF4">
    <property type="entry name" value="ECTO-NOX DISULFIDE-THIOL EXCHANGER 1-LIKE PROTEIN"/>
    <property type="match status" value="1"/>
</dbReference>
<feature type="region of interest" description="Disordered" evidence="4">
    <location>
        <begin position="1265"/>
        <end position="1291"/>
    </location>
</feature>
<dbReference type="GO" id="GO:0003723">
    <property type="term" value="F:RNA binding"/>
    <property type="evidence" value="ECO:0007669"/>
    <property type="project" value="UniProtKB-UniRule"/>
</dbReference>
<feature type="compositionally biased region" description="Low complexity" evidence="4">
    <location>
        <begin position="2536"/>
        <end position="2551"/>
    </location>
</feature>
<feature type="region of interest" description="Disordered" evidence="4">
    <location>
        <begin position="881"/>
        <end position="922"/>
    </location>
</feature>
<sequence length="2667" mass="308190">MPLNNITGIDIAKPCISLNADTGDPNDFTLYATSDLTDIAKPTGTGQEHVFNTSDRDKPLPLDVPKNAGRTSNSEIRHSQSSKYTIPKISERNMPSSQGQFYQHPNVMLQNPDLLLHQGLQIQNDALLPPISLWDANMMGLEFPLLGVNDVLMNPHLLPPMPVPAPEPVFAGNDHLDHGNYPTPITPICAPIDCTSCVVHPPSKGSSLPLVQKKPLGCRTIFVGGIPKNMTRIIIRDIFQRFGNITDIRMNSKFCHVRFEKGYSVDAAVGFSGCRVTIGHSRHIDDTGLIFVDYSKAKDDLREWEMAQQKKVSEAAPVRRKDKSPSPALPPVIYCNDLELTNANRNIKQNDTFLDVIPIVKTWFDKGECNRGNIDRIYSILQNANGHVRRLNEEKIKLIKDLLTARDECKGKVRTISSQLGHIEGLFVTASQQKVWDHFSKAQRKNLDDWKKELKKHKKAGPHNQTVLIKENDDMDVSDDDQEPMDKEHNTMVDLARENVRLKHQLDAAKKRIEAYKMEQIKEEKLKEELIEKMETSMKLFKEESLKDEAKIKELKIALQAAKKATEEFSKKENIKISKLEKENNEQKQQLALEREKFNNINKELSDVKMQSAKEKETILQDNKKLVAELENQVSVYKKMGNDLLIKKKAMRFQQIKTIEEMFCTRESKLIGIISAYLVVHPVGVSFTDIVQYVQTLDANVSETELQSLLKKSHFIFRLESGIGWTLNTLCTDPTFRSAGYQMPPNAQQPVAPETIDMEVPEANETIEEIGQPTTAEIEMADKLARIQEEEAKRLKFIYFRFRDKPWSPAFERRIQEFRGATEPLTKSVRRRIKINSPKGNWRFIIPSTTPERMAWLRENVPIPEKYEEELILERQGSLPNFSDEKAESSNVDAPKDLEPADQQTPKDKQESSAPVTLEYKPPNCSKEEEERLFRILSMFRSPGLWSLELKKILWAIRPVSLPADAPYRLKLTSGDGSTLNIDIPQVSADVIKLLDTIEVPEILPEEKFGPTKDVVTFTGRFPLKDQKRVVYISRYFSLVSTWSQEFQRWVQDFRSPNMRLHITTRLRFHIFGKNYWLIIPRITPEELEWLRENVSVPEKFPEEEILQQFGLLPDYDDLNSDLWKFEEFIRPIVDSSGKEKFEVIHRSRSAYLDAFASKTEMKRLYHIYKHFRDPTVWSPEFMKRMQELRDPNVPLDKSHRKCLTIDKEPCWIEIPKTDTKKLDWLRNSISIPSIPCKYPEELILEKQGLLLDFDRTNLELADKQDAAEKSSQDEQSSAKTTEDESPFSSREEEERFFHVLSEFKTPHSWSLELKKRLFEIRPVSLPADAPHRLKLRSPDGTILNIDIPPVPASLIKFLNTINVTEKLPEEHKMKQREECIKPSGISTNRIFKLKDKKRVIYITKYFPESSLWSQELARWVQDFRNSTQSLDLQVRRRLRIAGKYFWITIPKITPEKLKWLTESIPIPNKFAEEFTLEKLGILPDFSDDHDNLDSDMWKFTKRVRATIDPSCNKKVEVIDNPETDLSGFATRTEMKRLHHIYNNFRDPTVWSPQFTRRLHELRDPKVTLNKPNLKCFEIGDELCWIEIPNIDQDRLHWLKKNVKIPQKYPEEFILEKRGLLLKCPDDEEDTIIDFSDVEDFGGSADFKVEYNIPLKNRKRLAYICKYFRDVNFWSPEFEKWMQQQSRWPHNLTGPKHHRRLSFCDKKIFINIPELTSERLEWLRKNVSIPDKFPEENILEQFGLLPDFSDDYDDLTSSLWNFTKSINITIDASGNRACEVVGGSELSIVASKKELKRLSHIHKNFSDPAAWSPEYMRRLQELRTHTVPLHKVDSKCYNINNEYWVVKIPPIAPQRLDWLRKTIPIPDKYPEEIILEKKGLLPNFPDDEDNRVNSDSQTENSLRPFVSMKEMQRLRYIHMNFMNPALWSREFMRRVQDLRGTNFKSLNAPCNKRVVIADGEYWFIEVPVITQEQLDWLRENVPIPDKYPEEFILEEEGRLVEFSDDEDNTGSKPASVKTAPKTVPFISMKEKLRMRHVHMQNKNSSNWSHEFQRRIQDLRGPNVSPLIQLRKRVKLSGGESWWITIPSITPERLEWLKENVPVPDIFPEELILKDKGLLPEFPDDEEDDVIPMEINEDDPIIPDSTTGKWLNTPEGLMRLSNILAIFNTPKRWSPELRTVLETLRPANCFGTFTSKLSMPGGKHKKISLPSVTPEALEKIKKVVVPEKLPEEFIIEELSGFRHSVSKEVEASEKDKKVSNNKSSVSERKRKATKDEDESRKTAKRKSDHHATKSEVEEVANKEKISSSTICKKDLPSNLNKTIVQASEVEEKSTETAAILVPIKTEPKDNQVIVIDDDSDPQDENITLSNVISKQIKIEPDDKVDTKIEKDSLVHIKEEPIENEDQNKKRKTSVTDLKMDPKNTENNNVGNSLVQIKDEPVDDQDDHNKKEKNSYNEGHSEKRRTSATDSKNDPQFTKNGNVDNCSVQIKDEPVDNGDDNDTEQKISDPDIKKESSKRSSIQLKKDEVADTKITIDSAKTSTSKSNSKPNNETDGKKRKINDRHSEGTKKGSRERMDSEGRSKKVCKEKVKPKDKPDESFTKVKNTDGGQSRAKEHSTDSKKFIELSENSSVIRNELDDLLDDSSQNDREDLVDTYWSSKDLQRLSEG</sequence>
<protein>
    <recommendedName>
        <fullName evidence="5">RRM domain-containing protein</fullName>
    </recommendedName>
</protein>
<feature type="region of interest" description="Disordered" evidence="4">
    <location>
        <begin position="41"/>
        <end position="87"/>
    </location>
</feature>
<evidence type="ECO:0000313" key="7">
    <source>
        <dbReference type="Proteomes" id="UP001153737"/>
    </source>
</evidence>
<feature type="domain" description="RRM" evidence="5">
    <location>
        <begin position="219"/>
        <end position="297"/>
    </location>
</feature>
<feature type="coiled-coil region" evidence="3">
    <location>
        <begin position="492"/>
        <end position="640"/>
    </location>
</feature>
<evidence type="ECO:0000256" key="2">
    <source>
        <dbReference type="PROSITE-ProRule" id="PRU00176"/>
    </source>
</evidence>
<dbReference type="SMART" id="SM00360">
    <property type="entry name" value="RRM"/>
    <property type="match status" value="1"/>
</dbReference>
<feature type="compositionally biased region" description="Basic and acidic residues" evidence="4">
    <location>
        <begin position="2561"/>
        <end position="2604"/>
    </location>
</feature>
<dbReference type="InterPro" id="IPR038876">
    <property type="entry name" value="ENOX"/>
</dbReference>
<keyword evidence="3" id="KW-0175">Coiled coil</keyword>
<feature type="compositionally biased region" description="Polar residues" evidence="4">
    <location>
        <begin position="69"/>
        <end position="84"/>
    </location>
</feature>
<dbReference type="EMBL" id="OU896714">
    <property type="protein sequence ID" value="CAH1180490.1"/>
    <property type="molecule type" value="Genomic_DNA"/>
</dbReference>
<evidence type="ECO:0000313" key="6">
    <source>
        <dbReference type="EMBL" id="CAH1180490.1"/>
    </source>
</evidence>
<reference evidence="6" key="2">
    <citation type="submission" date="2022-10" db="EMBL/GenBank/DDBJ databases">
        <authorList>
            <consortium name="ENA_rothamsted_submissions"/>
            <consortium name="culmorum"/>
            <person name="King R."/>
        </authorList>
    </citation>
    <scope>NUCLEOTIDE SEQUENCE</scope>
</reference>
<evidence type="ECO:0000256" key="3">
    <source>
        <dbReference type="SAM" id="Coils"/>
    </source>
</evidence>
<proteinExistence type="predicted"/>
<gene>
    <name evidence="6" type="ORF">PHAECO_LOCUS12235</name>
</gene>
<feature type="compositionally biased region" description="Polar residues" evidence="4">
    <location>
        <begin position="2423"/>
        <end position="2433"/>
    </location>
</feature>
<evidence type="ECO:0000256" key="1">
    <source>
        <dbReference type="ARBA" id="ARBA00022884"/>
    </source>
</evidence>
<keyword evidence="7" id="KW-1185">Reference proteome</keyword>
<organism evidence="6 7">
    <name type="scientific">Phaedon cochleariae</name>
    <name type="common">Mustard beetle</name>
    <dbReference type="NCBI Taxonomy" id="80249"/>
    <lineage>
        <taxon>Eukaryota</taxon>
        <taxon>Metazoa</taxon>
        <taxon>Ecdysozoa</taxon>
        <taxon>Arthropoda</taxon>
        <taxon>Hexapoda</taxon>
        <taxon>Insecta</taxon>
        <taxon>Pterygota</taxon>
        <taxon>Neoptera</taxon>
        <taxon>Endopterygota</taxon>
        <taxon>Coleoptera</taxon>
        <taxon>Polyphaga</taxon>
        <taxon>Cucujiformia</taxon>
        <taxon>Chrysomeloidea</taxon>
        <taxon>Chrysomelidae</taxon>
        <taxon>Chrysomelinae</taxon>
        <taxon>Chrysomelini</taxon>
        <taxon>Phaedon</taxon>
    </lineage>
</organism>
<accession>A0A9P0GQV6</accession>
<dbReference type="OrthoDB" id="10039782at2759"/>
<evidence type="ECO:0000256" key="4">
    <source>
        <dbReference type="SAM" id="MobiDB-lite"/>
    </source>
</evidence>
<keyword evidence="1 2" id="KW-0694">RNA-binding</keyword>
<dbReference type="PANTHER" id="PTHR16001">
    <property type="entry name" value="ECTO-NOX DISULFIDE-THIOL EXCHANGER"/>
    <property type="match status" value="1"/>
</dbReference>
<feature type="compositionally biased region" description="Basic and acidic residues" evidence="4">
    <location>
        <begin position="2611"/>
        <end position="2622"/>
    </location>
</feature>
<dbReference type="GO" id="GO:0016491">
    <property type="term" value="F:oxidoreductase activity"/>
    <property type="evidence" value="ECO:0007669"/>
    <property type="project" value="InterPro"/>
</dbReference>
<evidence type="ECO:0000259" key="5">
    <source>
        <dbReference type="PROSITE" id="PS50102"/>
    </source>
</evidence>
<feature type="compositionally biased region" description="Polar residues" evidence="4">
    <location>
        <begin position="2472"/>
        <end position="2486"/>
    </location>
</feature>
<dbReference type="InterPro" id="IPR012677">
    <property type="entry name" value="Nucleotide-bd_a/b_plait_sf"/>
</dbReference>
<dbReference type="InterPro" id="IPR035979">
    <property type="entry name" value="RBD_domain_sf"/>
</dbReference>
<name>A0A9P0GQV6_PHACE</name>
<dbReference type="InterPro" id="IPR000504">
    <property type="entry name" value="RRM_dom"/>
</dbReference>
<dbReference type="SUPFAM" id="SSF54928">
    <property type="entry name" value="RNA-binding domain, RBD"/>
    <property type="match status" value="1"/>
</dbReference>